<gene>
    <name evidence="1" type="ORF">COB67_08750</name>
</gene>
<evidence type="ECO:0000313" key="1">
    <source>
        <dbReference type="EMBL" id="PCI27318.1"/>
    </source>
</evidence>
<dbReference type="Proteomes" id="UP000218113">
    <property type="component" value="Unassembled WGS sequence"/>
</dbReference>
<evidence type="ECO:0000313" key="2">
    <source>
        <dbReference type="Proteomes" id="UP000218113"/>
    </source>
</evidence>
<organism evidence="1 2">
    <name type="scientific">SAR324 cluster bacterium</name>
    <dbReference type="NCBI Taxonomy" id="2024889"/>
    <lineage>
        <taxon>Bacteria</taxon>
        <taxon>Deltaproteobacteria</taxon>
        <taxon>SAR324 cluster</taxon>
    </lineage>
</organism>
<evidence type="ECO:0008006" key="3">
    <source>
        <dbReference type="Google" id="ProtNLM"/>
    </source>
</evidence>
<accession>A0A2A4T1C0</accession>
<name>A0A2A4T1C0_9DELT</name>
<protein>
    <recommendedName>
        <fullName evidence="3">PD-(D/E)XK nuclease family transposase</fullName>
    </recommendedName>
</protein>
<reference evidence="2" key="1">
    <citation type="submission" date="2017-08" db="EMBL/GenBank/DDBJ databases">
        <title>A dynamic microbial community with high functional redundancy inhabits the cold, oxic subseafloor aquifer.</title>
        <authorList>
            <person name="Tully B.J."/>
            <person name="Wheat C.G."/>
            <person name="Glazer B.T."/>
            <person name="Huber J.A."/>
        </authorList>
    </citation>
    <scope>NUCLEOTIDE SEQUENCE [LARGE SCALE GENOMIC DNA]</scope>
</reference>
<comment type="caution">
    <text evidence="1">The sequence shown here is derived from an EMBL/GenBank/DDBJ whole genome shotgun (WGS) entry which is preliminary data.</text>
</comment>
<dbReference type="AlphaFoldDB" id="A0A2A4T1C0"/>
<proteinExistence type="predicted"/>
<sequence>MDIANPIYDVVFKYLMNNNRVAKLIISTIIGMEVETLEFRATEKTSHLENRALTIYRLDFAANIITREGKQKKVLIEIQKAKFSQDIIRFRRYLGQEYQDQNNCVKKKTSKGTSITAIPLITIYFLGYPLEHTKAPVVRVNRKYYDAVTGEEIEERESFIESLTHDSYVIQIPYLRQKRQNELLTVLSIFDQKKQTRDVHILRIQENDFPEKYREIIRRLQRAIAEPEVRDIEDPGVKTKIS</sequence>
<dbReference type="EMBL" id="NVSR01000064">
    <property type="protein sequence ID" value="PCI27318.1"/>
    <property type="molecule type" value="Genomic_DNA"/>
</dbReference>